<feature type="compositionally biased region" description="Low complexity" evidence="1">
    <location>
        <begin position="129"/>
        <end position="145"/>
    </location>
</feature>
<dbReference type="EMBL" id="CP155447">
    <property type="protein sequence ID" value="XBH02642.1"/>
    <property type="molecule type" value="Genomic_DNA"/>
</dbReference>
<dbReference type="CDD" id="cd07043">
    <property type="entry name" value="STAS_anti-anti-sigma_factors"/>
    <property type="match status" value="1"/>
</dbReference>
<dbReference type="InterPro" id="IPR002645">
    <property type="entry name" value="STAS_dom"/>
</dbReference>
<dbReference type="RefSeq" id="WP_406695383.1">
    <property type="nucleotide sequence ID" value="NZ_CP155447.1"/>
</dbReference>
<feature type="region of interest" description="Disordered" evidence="1">
    <location>
        <begin position="118"/>
        <end position="163"/>
    </location>
</feature>
<dbReference type="PANTHER" id="PTHR33495:SF2">
    <property type="entry name" value="ANTI-SIGMA FACTOR ANTAGONIST TM_1081-RELATED"/>
    <property type="match status" value="1"/>
</dbReference>
<dbReference type="InterPro" id="IPR058548">
    <property type="entry name" value="MlaB-like_STAS"/>
</dbReference>
<evidence type="ECO:0000313" key="3">
    <source>
        <dbReference type="EMBL" id="XBH02642.1"/>
    </source>
</evidence>
<organism evidence="3">
    <name type="scientific">Singulisphaera sp. Ch08</name>
    <dbReference type="NCBI Taxonomy" id="3120278"/>
    <lineage>
        <taxon>Bacteria</taxon>
        <taxon>Pseudomonadati</taxon>
        <taxon>Planctomycetota</taxon>
        <taxon>Planctomycetia</taxon>
        <taxon>Isosphaerales</taxon>
        <taxon>Isosphaeraceae</taxon>
        <taxon>Singulisphaera</taxon>
    </lineage>
</organism>
<dbReference type="PANTHER" id="PTHR33495">
    <property type="entry name" value="ANTI-SIGMA FACTOR ANTAGONIST TM_1081-RELATED-RELATED"/>
    <property type="match status" value="1"/>
</dbReference>
<dbReference type="InterPro" id="IPR036513">
    <property type="entry name" value="STAS_dom_sf"/>
</dbReference>
<dbReference type="Pfam" id="PF13466">
    <property type="entry name" value="STAS_2"/>
    <property type="match status" value="1"/>
</dbReference>
<dbReference type="PROSITE" id="PS50801">
    <property type="entry name" value="STAS"/>
    <property type="match status" value="1"/>
</dbReference>
<evidence type="ECO:0000259" key="2">
    <source>
        <dbReference type="PROSITE" id="PS50801"/>
    </source>
</evidence>
<accession>A0AAU7CCG1</accession>
<proteinExistence type="predicted"/>
<sequence>MLKPAVEVHNVDGILVAEFWDCFRLDPAPVQELRKLYESHLASKGRPEAVIDLLGVGYAGSAALGNFMAMHRLAKQRGGRLIFCNVDPTVFEVFRVSKLDPLFTFSADRASALVEANRQEPLPAPDPASAPLASTTTPAVAPAPLRKSGGDGLISASRRRKLS</sequence>
<feature type="domain" description="STAS" evidence="2">
    <location>
        <begin position="25"/>
        <end position="116"/>
    </location>
</feature>
<dbReference type="AlphaFoldDB" id="A0AAU7CCG1"/>
<reference evidence="3" key="1">
    <citation type="submission" date="2024-05" db="EMBL/GenBank/DDBJ databases">
        <title>Planctomycetes of the genus Singulisphaera possess chitinolytic capabilities.</title>
        <authorList>
            <person name="Ivanova A."/>
        </authorList>
    </citation>
    <scope>NUCLEOTIDE SEQUENCE</scope>
    <source>
        <strain evidence="3">Ch08T</strain>
    </source>
</reference>
<dbReference type="SUPFAM" id="SSF52091">
    <property type="entry name" value="SpoIIaa-like"/>
    <property type="match status" value="1"/>
</dbReference>
<dbReference type="GO" id="GO:0043856">
    <property type="term" value="F:anti-sigma factor antagonist activity"/>
    <property type="evidence" value="ECO:0007669"/>
    <property type="project" value="TreeGrafter"/>
</dbReference>
<name>A0AAU7CCG1_9BACT</name>
<dbReference type="Gene3D" id="3.30.750.24">
    <property type="entry name" value="STAS domain"/>
    <property type="match status" value="1"/>
</dbReference>
<evidence type="ECO:0000256" key="1">
    <source>
        <dbReference type="SAM" id="MobiDB-lite"/>
    </source>
</evidence>
<gene>
    <name evidence="3" type="ORF">V5E97_30600</name>
</gene>
<protein>
    <submittedName>
        <fullName evidence="3">STAS domain-containing protein</fullName>
    </submittedName>
</protein>